<evidence type="ECO:0000256" key="1">
    <source>
        <dbReference type="PROSITE-ProRule" id="PRU01360"/>
    </source>
</evidence>
<dbReference type="RefSeq" id="WP_085500874.1">
    <property type="nucleotide sequence ID" value="NZ_FXAO01000014.1"/>
</dbReference>
<dbReference type="InterPro" id="IPR037066">
    <property type="entry name" value="Plug_dom_sf"/>
</dbReference>
<sequence length="1042" mass="116220">MKNLLSLLLLIFTTQTIMAQQIQVTGEVLDADGNPLPGVNIIVEGSTNGVMSDFDGKYAIDVNTNDKLVFSYIGMANQTITVEDQTVINVTMTASHDELDEVTVVAFGKQKKGSLVSAITTIRPEELRIPSSNLTTTLAGRLAGLISYQQSGAPGDDNSRFFIRGVTTFGSGVPDPLILIDNVELTSQDLANLNPDDIASFSILKDATATALYGAKAANGIVLITTKEGRESKLRINVRQEQSISSPTRKFEMADPVTFMELHNEAVATRTPLAHRPYSLEKIDKTREGVNPYAYPAVDWLDLMTKDVASNSRTSINLSGGGKIASYYIAGTITNDNGILNVPKSNGFDNNINLKKYGVRSNINVNLTNTTLAKIKVSAQFDNYRGPIPTGNDVYNSSLNANPVLFPATYEPDLAFSSASHILFGNVGNDSPQYYNPYADLHRGYRDTRSSTVIAILELTQKLDFITKGLDLRMLINSSTKSNFSIWRSYNPLYYELNLYNKQTNEYTLREINPATGRQTLDLEGTATDATNLVYMEGALNYNRTFNEKHALGGVLVYTMREQLSGSATDFQSSLPFRNLGLAGRFTYGYNNKYNLNLSFGYNGSERFSSKNRYGFFPSAGLSWTVSREDFWKNSKINDIITKFRLRASYGIVGNDRIGDESERFFYLSDVNLNAGSYGRFGNNFGESSQTTRINRYGNEDITWEKAYKTDIGIELGLFNDLDVRLDLYHQTRTNILMSRSDIPTTMGLTYIPKSNIGEAASKGFDLSADYNFIGNDRFWATLRANLTYAKSKFLKYEEPSYPNAPWLSRVGQPIGQQLGYVAERLFIDDLEVRNSPTQMFSGLPVQGGDIKYVDLNNDGVINFYDQTFIGHPTTPELIYGFGASVGYKDFDISFFFQGSGRSSFWIDYNSMSPFKQESIGEEGAIGNTALSQFIANDHWSEDNRNLYATWPRLAASQDLLNSNNAQPNTWFLRNGSFLRLKSFEIGYTIPKKLIPWKSRLYFSGINLLTFSNFKLWDVEMGGNALNYPIQKVVNLGLVINL</sequence>
<evidence type="ECO:0000256" key="2">
    <source>
        <dbReference type="SAM" id="SignalP"/>
    </source>
</evidence>
<dbReference type="AlphaFoldDB" id="A0A1X7LFZ8"/>
<keyword evidence="1" id="KW-0998">Cell outer membrane</keyword>
<dbReference type="Proteomes" id="UP000193420">
    <property type="component" value="Unassembled WGS sequence"/>
</dbReference>
<evidence type="ECO:0000313" key="4">
    <source>
        <dbReference type="EMBL" id="SMG52434.1"/>
    </source>
</evidence>
<dbReference type="EMBL" id="FXAO01000014">
    <property type="protein sequence ID" value="SMG52434.1"/>
    <property type="molecule type" value="Genomic_DNA"/>
</dbReference>
<keyword evidence="1" id="KW-0813">Transport</keyword>
<dbReference type="InterPro" id="IPR039426">
    <property type="entry name" value="TonB-dep_rcpt-like"/>
</dbReference>
<organism evidence="4 5">
    <name type="scientific">Arenibacter troitsensis</name>
    <dbReference type="NCBI Taxonomy" id="188872"/>
    <lineage>
        <taxon>Bacteria</taxon>
        <taxon>Pseudomonadati</taxon>
        <taxon>Bacteroidota</taxon>
        <taxon>Flavobacteriia</taxon>
        <taxon>Flavobacteriales</taxon>
        <taxon>Flavobacteriaceae</taxon>
        <taxon>Arenibacter</taxon>
    </lineage>
</organism>
<accession>A0A1X7LFZ8</accession>
<dbReference type="OrthoDB" id="9768177at2"/>
<dbReference type="SUPFAM" id="SSF56935">
    <property type="entry name" value="Porins"/>
    <property type="match status" value="1"/>
</dbReference>
<keyword evidence="5" id="KW-1185">Reference proteome</keyword>
<evidence type="ECO:0000259" key="3">
    <source>
        <dbReference type="Pfam" id="PF07715"/>
    </source>
</evidence>
<proteinExistence type="inferred from homology"/>
<keyword evidence="1" id="KW-0472">Membrane</keyword>
<feature type="chain" id="PRO_5012326965" evidence="2">
    <location>
        <begin position="20"/>
        <end position="1042"/>
    </location>
</feature>
<comment type="similarity">
    <text evidence="1">Belongs to the TonB-dependent receptor family.</text>
</comment>
<dbReference type="Gene3D" id="2.60.40.1120">
    <property type="entry name" value="Carboxypeptidase-like, regulatory domain"/>
    <property type="match status" value="1"/>
</dbReference>
<dbReference type="STRING" id="188872.SAMN03080602_04226"/>
<dbReference type="InterPro" id="IPR023997">
    <property type="entry name" value="TonB-dep_OMP_SusC/RagA_CS"/>
</dbReference>
<dbReference type="InterPro" id="IPR012910">
    <property type="entry name" value="Plug_dom"/>
</dbReference>
<dbReference type="Gene3D" id="2.170.130.10">
    <property type="entry name" value="TonB-dependent receptor, plug domain"/>
    <property type="match status" value="1"/>
</dbReference>
<dbReference type="NCBIfam" id="TIGR04057">
    <property type="entry name" value="SusC_RagA_signa"/>
    <property type="match status" value="1"/>
</dbReference>
<dbReference type="InterPro" id="IPR008969">
    <property type="entry name" value="CarboxyPept-like_regulatory"/>
</dbReference>
<dbReference type="FunFam" id="2.170.130.10:FF:000003">
    <property type="entry name" value="SusC/RagA family TonB-linked outer membrane protein"/>
    <property type="match status" value="1"/>
</dbReference>
<protein>
    <submittedName>
        <fullName evidence="4">TonB-linked outer membrane protein, SusC/RagA family</fullName>
    </submittedName>
</protein>
<gene>
    <name evidence="4" type="ORF">SAMN03080602_04226</name>
</gene>
<dbReference type="Pfam" id="PF07715">
    <property type="entry name" value="Plug"/>
    <property type="match status" value="1"/>
</dbReference>
<dbReference type="PROSITE" id="PS52016">
    <property type="entry name" value="TONB_DEPENDENT_REC_3"/>
    <property type="match status" value="1"/>
</dbReference>
<feature type="domain" description="TonB-dependent receptor plug" evidence="3">
    <location>
        <begin position="115"/>
        <end position="221"/>
    </location>
</feature>
<keyword evidence="2" id="KW-0732">Signal</keyword>
<keyword evidence="1" id="KW-0812">Transmembrane</keyword>
<evidence type="ECO:0000313" key="5">
    <source>
        <dbReference type="Proteomes" id="UP000193420"/>
    </source>
</evidence>
<dbReference type="GO" id="GO:0009279">
    <property type="term" value="C:cell outer membrane"/>
    <property type="evidence" value="ECO:0007669"/>
    <property type="project" value="UniProtKB-SubCell"/>
</dbReference>
<dbReference type="SUPFAM" id="SSF49464">
    <property type="entry name" value="Carboxypeptidase regulatory domain-like"/>
    <property type="match status" value="1"/>
</dbReference>
<comment type="subcellular location">
    <subcellularLocation>
        <location evidence="1">Cell outer membrane</location>
        <topology evidence="1">Multi-pass membrane protein</topology>
    </subcellularLocation>
</comment>
<reference evidence="5" key="1">
    <citation type="submission" date="2017-04" db="EMBL/GenBank/DDBJ databases">
        <authorList>
            <person name="Varghese N."/>
            <person name="Submissions S."/>
        </authorList>
    </citation>
    <scope>NUCLEOTIDE SEQUENCE [LARGE SCALE GENOMIC DNA]</scope>
    <source>
        <strain evidence="5">DSM 19835</strain>
    </source>
</reference>
<dbReference type="InterPro" id="IPR023996">
    <property type="entry name" value="TonB-dep_OMP_SusC/RagA"/>
</dbReference>
<keyword evidence="1" id="KW-1134">Transmembrane beta strand</keyword>
<name>A0A1X7LFZ8_9FLAO</name>
<feature type="signal peptide" evidence="2">
    <location>
        <begin position="1"/>
        <end position="19"/>
    </location>
</feature>
<dbReference type="NCBIfam" id="TIGR04056">
    <property type="entry name" value="OMP_RagA_SusC"/>
    <property type="match status" value="1"/>
</dbReference>
<dbReference type="FunFam" id="2.60.40.1120:FF:000003">
    <property type="entry name" value="Outer membrane protein Omp121"/>
    <property type="match status" value="1"/>
</dbReference>
<dbReference type="Pfam" id="PF13715">
    <property type="entry name" value="CarbopepD_reg_2"/>
    <property type="match status" value="1"/>
</dbReference>